<dbReference type="SUPFAM" id="SSF51735">
    <property type="entry name" value="NAD(P)-binding Rossmann-fold domains"/>
    <property type="match status" value="1"/>
</dbReference>
<accession>A0AAD2HSV8</accession>
<dbReference type="Pfam" id="PF22685">
    <property type="entry name" value="Gal80p_C-like"/>
    <property type="match status" value="1"/>
</dbReference>
<feature type="domain" description="Gal80p-like C-terminal" evidence="2">
    <location>
        <begin position="141"/>
        <end position="295"/>
    </location>
</feature>
<dbReference type="PANTHER" id="PTHR43708:SF1">
    <property type="entry name" value="GALACTOSE_LACTOSE METABOLISM REGULATORY PROTEIN GAL80"/>
    <property type="match status" value="1"/>
</dbReference>
<organism evidence="3 4">
    <name type="scientific">Mycena citricolor</name>
    <dbReference type="NCBI Taxonomy" id="2018698"/>
    <lineage>
        <taxon>Eukaryota</taxon>
        <taxon>Fungi</taxon>
        <taxon>Dikarya</taxon>
        <taxon>Basidiomycota</taxon>
        <taxon>Agaricomycotina</taxon>
        <taxon>Agaricomycetes</taxon>
        <taxon>Agaricomycetidae</taxon>
        <taxon>Agaricales</taxon>
        <taxon>Marasmiineae</taxon>
        <taxon>Mycenaceae</taxon>
        <taxon>Mycena</taxon>
    </lineage>
</organism>
<dbReference type="EMBL" id="CAVNYO010000440">
    <property type="protein sequence ID" value="CAK5280444.1"/>
    <property type="molecule type" value="Genomic_DNA"/>
</dbReference>
<feature type="domain" description="Gfo/Idh/MocA-like oxidoreductase N-terminal" evidence="1">
    <location>
        <begin position="21"/>
        <end position="134"/>
    </location>
</feature>
<dbReference type="Gene3D" id="3.30.360.10">
    <property type="entry name" value="Dihydrodipicolinate Reductase, domain 2"/>
    <property type="match status" value="1"/>
</dbReference>
<dbReference type="AlphaFoldDB" id="A0AAD2HSV8"/>
<dbReference type="InterPro" id="IPR036291">
    <property type="entry name" value="NAD(P)-bd_dom_sf"/>
</dbReference>
<evidence type="ECO:0000313" key="3">
    <source>
        <dbReference type="EMBL" id="CAK5280444.1"/>
    </source>
</evidence>
<sequence length="381" mass="41445">MSPIRTVLIGLSANAATSWASSAHIPYLLSAHGRSRYTIIGLLNSSKESTLAAIKNFNLPAETRAYASPEEVAADPVIQLVVCCTRVDKHFETVFPSVKAGKDVFVEWPLAENAGLARELADAAKHAGGRTMIGLQGRVGPLTRELKRVIEDGRIGKILGSAVRLSGPLPERDVLPSSLEYFLHRSIGGNMLTITAAGHGFDLFQTVLGEAVDVTSHLQLQRPVNRLRDVSTGAITGTSKSDVPDLMILTARLTESPSVVHDASFLFHFRRDTQFPGEPNLVWTITGERGEIRVTNEATSWLHMGPAGITVDLHDFETGRVERVGWNAESWPEDPDTPGAAKNIGLLYERFATGGEYPTWEDAVRRHEQIDGLLAGWVAEA</sequence>
<dbReference type="Pfam" id="PF01408">
    <property type="entry name" value="GFO_IDH_MocA"/>
    <property type="match status" value="1"/>
</dbReference>
<dbReference type="InterPro" id="IPR000683">
    <property type="entry name" value="Gfo/Idh/MocA-like_OxRdtase_N"/>
</dbReference>
<protein>
    <recommendedName>
        <fullName evidence="5">Oxidoreductase</fullName>
    </recommendedName>
</protein>
<keyword evidence="4" id="KW-1185">Reference proteome</keyword>
<dbReference type="Gene3D" id="3.40.50.720">
    <property type="entry name" value="NAD(P)-binding Rossmann-like Domain"/>
    <property type="match status" value="1"/>
</dbReference>
<proteinExistence type="predicted"/>
<evidence type="ECO:0008006" key="5">
    <source>
        <dbReference type="Google" id="ProtNLM"/>
    </source>
</evidence>
<gene>
    <name evidence="3" type="ORF">MYCIT1_LOCUS30936</name>
</gene>
<dbReference type="Proteomes" id="UP001295794">
    <property type="component" value="Unassembled WGS sequence"/>
</dbReference>
<reference evidence="3" key="1">
    <citation type="submission" date="2023-11" db="EMBL/GenBank/DDBJ databases">
        <authorList>
            <person name="De Vega J J."/>
            <person name="De Vega J J."/>
        </authorList>
    </citation>
    <scope>NUCLEOTIDE SEQUENCE</scope>
</reference>
<dbReference type="InterPro" id="IPR051317">
    <property type="entry name" value="Gfo/Idh/MocA_oxidoreduct"/>
</dbReference>
<dbReference type="GO" id="GO:0000166">
    <property type="term" value="F:nucleotide binding"/>
    <property type="evidence" value="ECO:0007669"/>
    <property type="project" value="InterPro"/>
</dbReference>
<dbReference type="InterPro" id="IPR055080">
    <property type="entry name" value="Gal80p-like_C"/>
</dbReference>
<dbReference type="SUPFAM" id="SSF55347">
    <property type="entry name" value="Glyceraldehyde-3-phosphate dehydrogenase-like, C-terminal domain"/>
    <property type="match status" value="1"/>
</dbReference>
<evidence type="ECO:0000259" key="2">
    <source>
        <dbReference type="Pfam" id="PF22685"/>
    </source>
</evidence>
<name>A0AAD2HSV8_9AGAR</name>
<evidence type="ECO:0000259" key="1">
    <source>
        <dbReference type="Pfam" id="PF01408"/>
    </source>
</evidence>
<comment type="caution">
    <text evidence="3">The sequence shown here is derived from an EMBL/GenBank/DDBJ whole genome shotgun (WGS) entry which is preliminary data.</text>
</comment>
<evidence type="ECO:0000313" key="4">
    <source>
        <dbReference type="Proteomes" id="UP001295794"/>
    </source>
</evidence>
<dbReference type="PANTHER" id="PTHR43708">
    <property type="entry name" value="CONSERVED EXPRESSED OXIDOREDUCTASE (EUROFUNG)"/>
    <property type="match status" value="1"/>
</dbReference>